<dbReference type="Proteomes" id="UP001631957">
    <property type="component" value="Unassembled WGS sequence"/>
</dbReference>
<keyword evidence="3 6" id="KW-1133">Transmembrane helix</keyword>
<evidence type="ECO:0000256" key="4">
    <source>
        <dbReference type="ARBA" id="ARBA00023136"/>
    </source>
</evidence>
<feature type="transmembrane region" description="Helical" evidence="6">
    <location>
        <begin position="131"/>
        <end position="151"/>
    </location>
</feature>
<evidence type="ECO:0000256" key="6">
    <source>
        <dbReference type="SAM" id="Phobius"/>
    </source>
</evidence>
<dbReference type="SUPFAM" id="SSF103473">
    <property type="entry name" value="MFS general substrate transporter"/>
    <property type="match status" value="1"/>
</dbReference>
<comment type="caution">
    <text evidence="8">The sequence shown here is derived from an EMBL/GenBank/DDBJ whole genome shotgun (WGS) entry which is preliminary data.</text>
</comment>
<feature type="transmembrane region" description="Helical" evidence="6">
    <location>
        <begin position="500"/>
        <end position="518"/>
    </location>
</feature>
<feature type="transmembrane region" description="Helical" evidence="6">
    <location>
        <begin position="254"/>
        <end position="273"/>
    </location>
</feature>
<dbReference type="InterPro" id="IPR013783">
    <property type="entry name" value="Ig-like_fold"/>
</dbReference>
<dbReference type="Gene3D" id="1.20.1720.10">
    <property type="entry name" value="Multidrug resistance protein D"/>
    <property type="match status" value="1"/>
</dbReference>
<feature type="transmembrane region" description="Helical" evidence="6">
    <location>
        <begin position="329"/>
        <end position="351"/>
    </location>
</feature>
<dbReference type="InterPro" id="IPR008969">
    <property type="entry name" value="CarboxyPept-like_regulatory"/>
</dbReference>
<feature type="transmembrane region" description="Helical" evidence="6">
    <location>
        <begin position="37"/>
        <end position="59"/>
    </location>
</feature>
<dbReference type="RefSeq" id="WP_409122616.1">
    <property type="nucleotide sequence ID" value="NZ_JBJVNI010000016.1"/>
</dbReference>
<dbReference type="Gene3D" id="1.20.1250.20">
    <property type="entry name" value="MFS general substrate transporter like domains"/>
    <property type="match status" value="1"/>
</dbReference>
<proteinExistence type="predicted"/>
<keyword evidence="4 6" id="KW-0472">Membrane</keyword>
<feature type="transmembrane region" description="Helical" evidence="6">
    <location>
        <begin position="358"/>
        <end position="377"/>
    </location>
</feature>
<evidence type="ECO:0000256" key="1">
    <source>
        <dbReference type="ARBA" id="ARBA00004651"/>
    </source>
</evidence>
<feature type="compositionally biased region" description="Low complexity" evidence="5">
    <location>
        <begin position="587"/>
        <end position="600"/>
    </location>
</feature>
<dbReference type="PRINTS" id="PR01036">
    <property type="entry name" value="TCRTETB"/>
</dbReference>
<feature type="region of interest" description="Disordered" evidence="5">
    <location>
        <begin position="1"/>
        <end position="25"/>
    </location>
</feature>
<dbReference type="InterPro" id="IPR036259">
    <property type="entry name" value="MFS_trans_sf"/>
</dbReference>
<feature type="region of interest" description="Disordered" evidence="5">
    <location>
        <begin position="587"/>
        <end position="607"/>
    </location>
</feature>
<keyword evidence="9" id="KW-1185">Reference proteome</keyword>
<evidence type="ECO:0000256" key="2">
    <source>
        <dbReference type="ARBA" id="ARBA00022692"/>
    </source>
</evidence>
<reference evidence="8 9" key="1">
    <citation type="submission" date="2024-12" db="EMBL/GenBank/DDBJ databases">
        <title>Forecasting of Potato common scab and diversities of Pathogenic streptomyces spp. in china.</title>
        <authorList>
            <person name="Handique U."/>
            <person name="Wu J."/>
        </authorList>
    </citation>
    <scope>NUCLEOTIDE SEQUENCE [LARGE SCALE GENOMIC DNA]</scope>
    <source>
        <strain evidence="8 9">ZRIMU1530</strain>
    </source>
</reference>
<evidence type="ECO:0000256" key="5">
    <source>
        <dbReference type="SAM" id="MobiDB-lite"/>
    </source>
</evidence>
<feature type="transmembrane region" description="Helical" evidence="6">
    <location>
        <begin position="71"/>
        <end position="90"/>
    </location>
</feature>
<feature type="transmembrane region" description="Helical" evidence="6">
    <location>
        <begin position="383"/>
        <end position="401"/>
    </location>
</feature>
<feature type="transmembrane region" description="Helical" evidence="6">
    <location>
        <begin position="294"/>
        <end position="317"/>
    </location>
</feature>
<protein>
    <submittedName>
        <fullName evidence="8">MFS transporter</fullName>
    </submittedName>
</protein>
<dbReference type="Gene3D" id="2.60.40.10">
    <property type="entry name" value="Immunoglobulins"/>
    <property type="match status" value="1"/>
</dbReference>
<keyword evidence="2 6" id="KW-0812">Transmembrane</keyword>
<evidence type="ECO:0000259" key="7">
    <source>
        <dbReference type="PROSITE" id="PS50850"/>
    </source>
</evidence>
<evidence type="ECO:0000313" key="9">
    <source>
        <dbReference type="Proteomes" id="UP001631957"/>
    </source>
</evidence>
<dbReference type="Pfam" id="PF07690">
    <property type="entry name" value="MFS_1"/>
    <property type="match status" value="1"/>
</dbReference>
<dbReference type="InterPro" id="IPR020846">
    <property type="entry name" value="MFS_dom"/>
</dbReference>
<dbReference type="SUPFAM" id="SSF49478">
    <property type="entry name" value="Cna protein B-type domain"/>
    <property type="match status" value="1"/>
</dbReference>
<sequence>MATTTPPGVRAHGKHGASAPAPHAHAPMSHRQIMEALSGLLLGMFAAILSSTIVTNALPKIIKDLGGGQSAYTWVVTAALLAMTASTPLWGKLADLVSKKALVQIALVVYIVGSVVAGLSQNSGMLIGARVIQGLGAGGLTALAQIIMAAMISPRERGRYSGYLGATFAVATVGGPLIGGVITDTSWLGWRWCLYVGVPFALIALAVIQKTLHLPETKRQVKVDWAGAFFITAAVSLLLIWVTFANDKYDWLSWQTYTMVGGSLVLAAVFVLVEAKATEPIIPLHLFRNRTITLASIASLFVGIAMFSGTVFFSQYFQLARDKSPTMSGVMTIPMIAGLFVASTVSGQVITKTGRWKAWLVSGGALLTAGLGLIGTMRYDTDYWKIGLFMAVMGLGVGMMMQNLVLSTQNQVAPHELGAASSTVTFFRSLGGAVGVAALGSVMSTRITHYAKDTITSLDPQSQAAAAKATGSSALPDMNSLPGPVRSWLESAYGHGIADIFLYVAPIAFLAFFVTLFIKEVPLRTTGAIAQAAGADEAPVAPSAAAQAAVETPTPVSTPSWAEAEEKVPALVGATAVQTQAVTSTITNSAGSGTGSDSGTPIHGYVRGAENAPVPSAAVTLISLAGRQLGRAVAQSDGSYGVDAPGSGSYVLIASADGFQPQASTIVVNGEPVAYDILLSGTSGLAGVVRAAGSGDGVKDAMVVVTDVRGDLLATGTTGEQGEFSFGELVPGAVTVAVNASGFRPRALPVEIGITGVTRAEVLLDAGAHLQGVVRAPHGPLADARVTLVDAAGNVVGTSTTGHDGAYAFSDLDSGEYTVIATGYPPVAAGLTVAGHGVDGHDIELGHPGE</sequence>
<feature type="transmembrane region" description="Helical" evidence="6">
    <location>
        <begin position="163"/>
        <end position="183"/>
    </location>
</feature>
<evidence type="ECO:0000256" key="3">
    <source>
        <dbReference type="ARBA" id="ARBA00022989"/>
    </source>
</evidence>
<feature type="compositionally biased region" description="Low complexity" evidence="5">
    <location>
        <begin position="16"/>
        <end position="25"/>
    </location>
</feature>
<dbReference type="CDD" id="cd17502">
    <property type="entry name" value="MFS_Azr1_MDR_like"/>
    <property type="match status" value="1"/>
</dbReference>
<dbReference type="EMBL" id="JBJVNI010000016">
    <property type="protein sequence ID" value="MFM9612670.1"/>
    <property type="molecule type" value="Genomic_DNA"/>
</dbReference>
<gene>
    <name evidence="8" type="ORF">ACKI18_28650</name>
</gene>
<feature type="transmembrane region" description="Helical" evidence="6">
    <location>
        <begin position="221"/>
        <end position="242"/>
    </location>
</feature>
<dbReference type="PROSITE" id="PS50850">
    <property type="entry name" value="MFS"/>
    <property type="match status" value="1"/>
</dbReference>
<accession>A0ABW9HX42</accession>
<dbReference type="SUPFAM" id="SSF49464">
    <property type="entry name" value="Carboxypeptidase regulatory domain-like"/>
    <property type="match status" value="2"/>
</dbReference>
<dbReference type="PANTHER" id="PTHR23501:SF197">
    <property type="entry name" value="COMD"/>
    <property type="match status" value="1"/>
</dbReference>
<name>A0ABW9HX42_9ACTN</name>
<dbReference type="Gene3D" id="2.60.40.1120">
    <property type="entry name" value="Carboxypeptidase-like, regulatory domain"/>
    <property type="match status" value="2"/>
</dbReference>
<organism evidence="8 9">
    <name type="scientific">Streptomyces niveiscabiei</name>
    <dbReference type="NCBI Taxonomy" id="164115"/>
    <lineage>
        <taxon>Bacteria</taxon>
        <taxon>Bacillati</taxon>
        <taxon>Actinomycetota</taxon>
        <taxon>Actinomycetes</taxon>
        <taxon>Kitasatosporales</taxon>
        <taxon>Streptomycetaceae</taxon>
        <taxon>Streptomyces</taxon>
    </lineage>
</organism>
<comment type="subcellular location">
    <subcellularLocation>
        <location evidence="1">Cell membrane</location>
        <topology evidence="1">Multi-pass membrane protein</topology>
    </subcellularLocation>
</comment>
<evidence type="ECO:0000313" key="8">
    <source>
        <dbReference type="EMBL" id="MFM9612670.1"/>
    </source>
</evidence>
<dbReference type="Pfam" id="PF13620">
    <property type="entry name" value="CarboxypepD_reg"/>
    <property type="match status" value="3"/>
</dbReference>
<feature type="domain" description="Major facilitator superfamily (MFS) profile" evidence="7">
    <location>
        <begin position="36"/>
        <end position="523"/>
    </location>
</feature>
<dbReference type="InterPro" id="IPR011701">
    <property type="entry name" value="MFS"/>
</dbReference>
<feature type="transmembrane region" description="Helical" evidence="6">
    <location>
        <begin position="189"/>
        <end position="209"/>
    </location>
</feature>
<dbReference type="PANTHER" id="PTHR23501">
    <property type="entry name" value="MAJOR FACILITATOR SUPERFAMILY"/>
    <property type="match status" value="1"/>
</dbReference>
<feature type="transmembrane region" description="Helical" evidence="6">
    <location>
        <begin position="102"/>
        <end position="119"/>
    </location>
</feature>